<dbReference type="OrthoDB" id="10006285at2759"/>
<comment type="caution">
    <text evidence="1">The sequence shown here is derived from an EMBL/GenBank/DDBJ whole genome shotgun (WGS) entry which is preliminary data.</text>
</comment>
<organism evidence="1 2">
    <name type="scientific">Tetrapyrgos nigripes</name>
    <dbReference type="NCBI Taxonomy" id="182062"/>
    <lineage>
        <taxon>Eukaryota</taxon>
        <taxon>Fungi</taxon>
        <taxon>Dikarya</taxon>
        <taxon>Basidiomycota</taxon>
        <taxon>Agaricomycotina</taxon>
        <taxon>Agaricomycetes</taxon>
        <taxon>Agaricomycetidae</taxon>
        <taxon>Agaricales</taxon>
        <taxon>Marasmiineae</taxon>
        <taxon>Marasmiaceae</taxon>
        <taxon>Tetrapyrgos</taxon>
    </lineage>
</organism>
<protein>
    <submittedName>
        <fullName evidence="1">Uncharacterized protein</fullName>
    </submittedName>
</protein>
<dbReference type="InterPro" id="IPR015943">
    <property type="entry name" value="WD40/YVTN_repeat-like_dom_sf"/>
</dbReference>
<dbReference type="EMBL" id="JAACJM010000009">
    <property type="protein sequence ID" value="KAF5371157.1"/>
    <property type="molecule type" value="Genomic_DNA"/>
</dbReference>
<dbReference type="Gene3D" id="2.130.10.10">
    <property type="entry name" value="YVTN repeat-like/Quinoprotein amine dehydrogenase"/>
    <property type="match status" value="1"/>
</dbReference>
<evidence type="ECO:0000313" key="2">
    <source>
        <dbReference type="Proteomes" id="UP000559256"/>
    </source>
</evidence>
<keyword evidence="2" id="KW-1185">Reference proteome</keyword>
<sequence>MLWVLHTPTGNYIIASNIGADGKLTPCKAVYTGGLGAHAFPDGVIDALNSQGSVAVNAVSNLLAVVNPGSHTVSLFLFDASNSTNLTLVGAPISSGGQFPTSVSFSADGKMLCALNAAMKSPRAPSLLSLKPNVLNQTTSATGPPGTVSQVFVSPDAKNIIVSVKPDDAHSGFLAVWDIINADSSLSLKGLPLDPSTSRWWTAFRPSPSHDIIDCSGQNRSASFSLDGQIARCRALYSKETGNYYLVDAGTSLAYEIAVDENLKGSTVNSYSTGNNTAPIDTSLATVSGRGHLYVLDSQTTEVTVLKLIGPGQAETIQVLDLAGPVRNAGLRIGQFLASLLL</sequence>
<gene>
    <name evidence="1" type="ORF">D9758_004170</name>
</gene>
<dbReference type="AlphaFoldDB" id="A0A8H5GU81"/>
<evidence type="ECO:0000313" key="1">
    <source>
        <dbReference type="EMBL" id="KAF5371157.1"/>
    </source>
</evidence>
<dbReference type="SUPFAM" id="SSF101898">
    <property type="entry name" value="NHL repeat"/>
    <property type="match status" value="1"/>
</dbReference>
<reference evidence="1 2" key="1">
    <citation type="journal article" date="2020" name="ISME J.">
        <title>Uncovering the hidden diversity of litter-decomposition mechanisms in mushroom-forming fungi.</title>
        <authorList>
            <person name="Floudas D."/>
            <person name="Bentzer J."/>
            <person name="Ahren D."/>
            <person name="Johansson T."/>
            <person name="Persson P."/>
            <person name="Tunlid A."/>
        </authorList>
    </citation>
    <scope>NUCLEOTIDE SEQUENCE [LARGE SCALE GENOMIC DNA]</scope>
    <source>
        <strain evidence="1 2">CBS 291.85</strain>
    </source>
</reference>
<accession>A0A8H5GU81</accession>
<dbReference type="Proteomes" id="UP000559256">
    <property type="component" value="Unassembled WGS sequence"/>
</dbReference>
<name>A0A8H5GU81_9AGAR</name>
<proteinExistence type="predicted"/>